<dbReference type="InterPro" id="IPR020311">
    <property type="entry name" value="Uncharacterised_Rv0898c"/>
</dbReference>
<comment type="caution">
    <text evidence="2">The sequence shown here is derived from an EMBL/GenBank/DDBJ whole genome shotgun (WGS) entry which is preliminary data.</text>
</comment>
<organism evidence="2 5">
    <name type="scientific">Streptomyces radicis</name>
    <dbReference type="NCBI Taxonomy" id="1750517"/>
    <lineage>
        <taxon>Bacteria</taxon>
        <taxon>Bacillati</taxon>
        <taxon>Actinomycetota</taxon>
        <taxon>Actinomycetes</taxon>
        <taxon>Kitasatosporales</taxon>
        <taxon>Streptomycetaceae</taxon>
        <taxon>Streptomyces</taxon>
    </lineage>
</organism>
<gene>
    <name evidence="3" type="ORF">D7318_30275</name>
    <name evidence="2" type="ORF">D7319_30330</name>
</gene>
<dbReference type="Proteomes" id="UP000268652">
    <property type="component" value="Unassembled WGS sequence"/>
</dbReference>
<dbReference type="Pfam" id="PF10944">
    <property type="entry name" value="DUF2630"/>
    <property type="match status" value="1"/>
</dbReference>
<evidence type="ECO:0000313" key="5">
    <source>
        <dbReference type="Proteomes" id="UP000275024"/>
    </source>
</evidence>
<dbReference type="RefSeq" id="WP_120700448.1">
    <property type="nucleotide sequence ID" value="NZ_RBDX01000043.1"/>
</dbReference>
<sequence>MEDKDILVHVGQLVDEERVLRARAAGRGLGEDEQARLAGVEARLDQCWDLLRRRRVREGAGEDPDEATVRPAWEVEGYES</sequence>
<name>A0A3A9W3N3_9ACTN</name>
<evidence type="ECO:0000313" key="2">
    <source>
        <dbReference type="EMBL" id="RKN03824.1"/>
    </source>
</evidence>
<dbReference type="AlphaFoldDB" id="A0A3A9W3N3"/>
<dbReference type="EMBL" id="RBDY01000042">
    <property type="protein sequence ID" value="RKN13937.1"/>
    <property type="molecule type" value="Genomic_DNA"/>
</dbReference>
<feature type="region of interest" description="Disordered" evidence="1">
    <location>
        <begin position="58"/>
        <end position="80"/>
    </location>
</feature>
<evidence type="ECO:0000256" key="1">
    <source>
        <dbReference type="SAM" id="MobiDB-lite"/>
    </source>
</evidence>
<proteinExistence type="predicted"/>
<evidence type="ECO:0000313" key="3">
    <source>
        <dbReference type="EMBL" id="RKN13937.1"/>
    </source>
</evidence>
<evidence type="ECO:0000313" key="4">
    <source>
        <dbReference type="Proteomes" id="UP000268652"/>
    </source>
</evidence>
<reference evidence="4 5" key="1">
    <citation type="submission" date="2018-09" db="EMBL/GenBank/DDBJ databases">
        <title>Streptomyces sp. nov. DS1-2, an endophytic actinomycete isolated from roots of Dendrobium scabrilingue.</title>
        <authorList>
            <person name="Kuncharoen N."/>
            <person name="Kudo T."/>
            <person name="Ohkuma M."/>
            <person name="Yuki M."/>
            <person name="Tanasupawat S."/>
        </authorList>
    </citation>
    <scope>NUCLEOTIDE SEQUENCE [LARGE SCALE GENOMIC DNA]</scope>
    <source>
        <strain evidence="2 5">AZ1-7</strain>
        <strain evidence="3 4">DS1-2</strain>
    </source>
</reference>
<keyword evidence="4" id="KW-1185">Reference proteome</keyword>
<dbReference type="Proteomes" id="UP000275024">
    <property type="component" value="Unassembled WGS sequence"/>
</dbReference>
<dbReference type="OrthoDB" id="7376174at2"/>
<protein>
    <submittedName>
        <fullName evidence="2">DUF2630 family protein</fullName>
    </submittedName>
</protein>
<accession>A0A3A9W3N3</accession>
<dbReference type="EMBL" id="RBDX01000043">
    <property type="protein sequence ID" value="RKN03824.1"/>
    <property type="molecule type" value="Genomic_DNA"/>
</dbReference>